<feature type="region of interest" description="Disordered" evidence="1">
    <location>
        <begin position="1"/>
        <end position="52"/>
    </location>
</feature>
<sequence length="360" mass="38104">MTWPAHGTPPGWTTPAGPSCGPLPVTSARAGAVGPHGPGAPSSGPATAPAASGIPAAAPAAGAAAGIAGPGQMRARLEETGYLVDDGLAVACYLALTLHRPIFCEGDAGVGKTALAHALAEALGAPLIRLQCYEGIDASQALYDWDFPRQLLHLRAAEAAGVSDPGTLEGELYSRRFLLARPLLRALETSPSVLLVDEVDRADDEFEAFLLELLSEYSVTVPELGTLRAQSPPVVVLTSNRTREVHDALKRRCLYHWFEHPGFERELAIVRRRQPHVAARLASQVTAVVQCLREQDLVRPPGVAETIDWAEALAALGATELDADLAMTTLGSVLKYREDAERARSLDLSEILATRAGGSR</sequence>
<dbReference type="PANTHER" id="PTHR42759:SF1">
    <property type="entry name" value="MAGNESIUM-CHELATASE SUBUNIT CHLD"/>
    <property type="match status" value="1"/>
</dbReference>
<dbReference type="RefSeq" id="WP_410169667.1">
    <property type="nucleotide sequence ID" value="NZ_FZOF01000020.1"/>
</dbReference>
<reference evidence="3 4" key="1">
    <citation type="submission" date="2017-06" db="EMBL/GenBank/DDBJ databases">
        <authorList>
            <person name="Kim H.J."/>
            <person name="Triplett B.A."/>
        </authorList>
    </citation>
    <scope>NUCLEOTIDE SEQUENCE [LARGE SCALE GENOMIC DNA]</scope>
    <source>
        <strain evidence="3 4">CGMCC 4.1858</strain>
    </source>
</reference>
<feature type="compositionally biased region" description="Low complexity" evidence="1">
    <location>
        <begin position="1"/>
        <end position="18"/>
    </location>
</feature>
<protein>
    <submittedName>
        <fullName evidence="3">MoxR-like ATPase</fullName>
    </submittedName>
</protein>
<dbReference type="Pfam" id="PF07728">
    <property type="entry name" value="AAA_5"/>
    <property type="match status" value="1"/>
</dbReference>
<gene>
    <name evidence="3" type="ORF">SAMN05216252_12065</name>
</gene>
<organism evidence="3 4">
    <name type="scientific">Actinacidiphila glaucinigra</name>
    <dbReference type="NCBI Taxonomy" id="235986"/>
    <lineage>
        <taxon>Bacteria</taxon>
        <taxon>Bacillati</taxon>
        <taxon>Actinomycetota</taxon>
        <taxon>Actinomycetes</taxon>
        <taxon>Kitasatosporales</taxon>
        <taxon>Streptomycetaceae</taxon>
        <taxon>Actinacidiphila</taxon>
    </lineage>
</organism>
<feature type="domain" description="AAA+ ATPase" evidence="2">
    <location>
        <begin position="98"/>
        <end position="283"/>
    </location>
</feature>
<dbReference type="InterPro" id="IPR027417">
    <property type="entry name" value="P-loop_NTPase"/>
</dbReference>
<name>A0A239LKI2_9ACTN</name>
<dbReference type="PANTHER" id="PTHR42759">
    <property type="entry name" value="MOXR FAMILY PROTEIN"/>
    <property type="match status" value="1"/>
</dbReference>
<dbReference type="GO" id="GO:0005524">
    <property type="term" value="F:ATP binding"/>
    <property type="evidence" value="ECO:0007669"/>
    <property type="project" value="InterPro"/>
</dbReference>
<evidence type="ECO:0000313" key="4">
    <source>
        <dbReference type="Proteomes" id="UP000198280"/>
    </source>
</evidence>
<dbReference type="InterPro" id="IPR003593">
    <property type="entry name" value="AAA+_ATPase"/>
</dbReference>
<evidence type="ECO:0000259" key="2">
    <source>
        <dbReference type="SMART" id="SM00382"/>
    </source>
</evidence>
<dbReference type="Proteomes" id="UP000198280">
    <property type="component" value="Unassembled WGS sequence"/>
</dbReference>
<dbReference type="SMART" id="SM00382">
    <property type="entry name" value="AAA"/>
    <property type="match status" value="1"/>
</dbReference>
<accession>A0A239LKI2</accession>
<dbReference type="AlphaFoldDB" id="A0A239LKI2"/>
<keyword evidence="4" id="KW-1185">Reference proteome</keyword>
<feature type="compositionally biased region" description="Low complexity" evidence="1">
    <location>
        <begin position="28"/>
        <end position="52"/>
    </location>
</feature>
<evidence type="ECO:0000256" key="1">
    <source>
        <dbReference type="SAM" id="MobiDB-lite"/>
    </source>
</evidence>
<evidence type="ECO:0000313" key="3">
    <source>
        <dbReference type="EMBL" id="SNT30895.1"/>
    </source>
</evidence>
<proteinExistence type="predicted"/>
<dbReference type="GO" id="GO:0016887">
    <property type="term" value="F:ATP hydrolysis activity"/>
    <property type="evidence" value="ECO:0007669"/>
    <property type="project" value="InterPro"/>
</dbReference>
<dbReference type="SUPFAM" id="SSF52540">
    <property type="entry name" value="P-loop containing nucleoside triphosphate hydrolases"/>
    <property type="match status" value="1"/>
</dbReference>
<dbReference type="EMBL" id="FZOF01000020">
    <property type="protein sequence ID" value="SNT30895.1"/>
    <property type="molecule type" value="Genomic_DNA"/>
</dbReference>
<dbReference type="InterPro" id="IPR011704">
    <property type="entry name" value="ATPase_dyneun-rel_AAA"/>
</dbReference>
<dbReference type="InterPro" id="IPR050764">
    <property type="entry name" value="CbbQ/NirQ/NorQ/GpvN"/>
</dbReference>
<dbReference type="Gene3D" id="3.40.50.300">
    <property type="entry name" value="P-loop containing nucleotide triphosphate hydrolases"/>
    <property type="match status" value="1"/>
</dbReference>